<dbReference type="RefSeq" id="WP_135572274.1">
    <property type="nucleotide sequence ID" value="NZ_RQGK01000034.1"/>
</dbReference>
<keyword evidence="1" id="KW-0472">Membrane</keyword>
<accession>A0A6N4QYY0</accession>
<comment type="caution">
    <text evidence="2">The sequence shown here is derived from an EMBL/GenBank/DDBJ whole genome shotgun (WGS) entry which is preliminary data.</text>
</comment>
<evidence type="ECO:0000313" key="3">
    <source>
        <dbReference type="Proteomes" id="UP000297613"/>
    </source>
</evidence>
<dbReference type="Proteomes" id="UP000297613">
    <property type="component" value="Unassembled WGS sequence"/>
</dbReference>
<dbReference type="AlphaFoldDB" id="A0A6N4QYY0"/>
<name>A0A6N4QYY0_9LEPT</name>
<protein>
    <submittedName>
        <fullName evidence="2">Uncharacterized protein</fullName>
    </submittedName>
</protein>
<proteinExistence type="predicted"/>
<evidence type="ECO:0000313" key="2">
    <source>
        <dbReference type="EMBL" id="TGL82905.1"/>
    </source>
</evidence>
<sequence length="119" mass="13256">MNYQRLEKIGKISVSIAITQFVLLLIYMYVPGLKNAWIERHFVPVFVSVLLFSGGLFLSTTLGINLIRSGELEISHIFFSSPVPKPLARLIGLGFLLMGGMGVLMGSLTFPFYLKALFE</sequence>
<evidence type="ECO:0000256" key="1">
    <source>
        <dbReference type="SAM" id="Phobius"/>
    </source>
</evidence>
<keyword evidence="1" id="KW-1133">Transmembrane helix</keyword>
<feature type="transmembrane region" description="Helical" evidence="1">
    <location>
        <begin position="87"/>
        <end position="114"/>
    </location>
</feature>
<reference evidence="2 3" key="1">
    <citation type="journal article" date="2019" name="PLoS Negl. Trop. Dis.">
        <title>Revisiting the worldwide diversity of Leptospira species in the environment.</title>
        <authorList>
            <person name="Vincent A.T."/>
            <person name="Schiettekatte O."/>
            <person name="Bourhy P."/>
            <person name="Veyrier F.J."/>
            <person name="Picardeau M."/>
        </authorList>
    </citation>
    <scope>NUCLEOTIDE SEQUENCE [LARGE SCALE GENOMIC DNA]</scope>
    <source>
        <strain evidence="2 3">201702445</strain>
    </source>
</reference>
<feature type="transmembrane region" description="Helical" evidence="1">
    <location>
        <begin position="42"/>
        <end position="67"/>
    </location>
</feature>
<gene>
    <name evidence="2" type="ORF">EHQ83_13275</name>
</gene>
<keyword evidence="1" id="KW-0812">Transmembrane</keyword>
<organism evidence="2 3">
    <name type="scientific">Leptospira yasudae</name>
    <dbReference type="NCBI Taxonomy" id="2202201"/>
    <lineage>
        <taxon>Bacteria</taxon>
        <taxon>Pseudomonadati</taxon>
        <taxon>Spirochaetota</taxon>
        <taxon>Spirochaetia</taxon>
        <taxon>Leptospirales</taxon>
        <taxon>Leptospiraceae</taxon>
        <taxon>Leptospira</taxon>
    </lineage>
</organism>
<feature type="transmembrane region" description="Helical" evidence="1">
    <location>
        <begin position="12"/>
        <end position="30"/>
    </location>
</feature>
<dbReference type="EMBL" id="RQGM01000052">
    <property type="protein sequence ID" value="TGL82905.1"/>
    <property type="molecule type" value="Genomic_DNA"/>
</dbReference>